<dbReference type="InterPro" id="IPR003010">
    <property type="entry name" value="C-N_Hydrolase"/>
</dbReference>
<name>A0A291RN03_9NOCA</name>
<dbReference type="InterPro" id="IPR036526">
    <property type="entry name" value="C-N_Hydrolase_sf"/>
</dbReference>
<evidence type="ECO:0000313" key="2">
    <source>
        <dbReference type="EMBL" id="ATL68966.1"/>
    </source>
</evidence>
<protein>
    <recommendedName>
        <fullName evidence="1">CN hydrolase domain-containing protein</fullName>
    </recommendedName>
</protein>
<accession>A0A291RN03</accession>
<dbReference type="SUPFAM" id="SSF56317">
    <property type="entry name" value="Carbon-nitrogen hydrolase"/>
    <property type="match status" value="1"/>
</dbReference>
<dbReference type="KEGG" id="ntp:CRH09_25075"/>
<evidence type="ECO:0000259" key="1">
    <source>
        <dbReference type="PROSITE" id="PS50263"/>
    </source>
</evidence>
<dbReference type="RefSeq" id="WP_098696016.1">
    <property type="nucleotide sequence ID" value="NZ_CP023778.1"/>
</dbReference>
<gene>
    <name evidence="2" type="ORF">CRH09_25075</name>
</gene>
<dbReference type="EMBL" id="CP023778">
    <property type="protein sequence ID" value="ATL68966.1"/>
    <property type="molecule type" value="Genomic_DNA"/>
</dbReference>
<reference evidence="2 3" key="1">
    <citation type="submission" date="2017-10" db="EMBL/GenBank/DDBJ databases">
        <title>Comparative genomics between pathogenic Norcardia.</title>
        <authorList>
            <person name="Zeng L."/>
        </authorList>
    </citation>
    <scope>NUCLEOTIDE SEQUENCE [LARGE SCALE GENOMIC DNA]</scope>
    <source>
        <strain evidence="2 3">NC_YFY_NT001</strain>
    </source>
</reference>
<sequence length="111" mass="11374">MHGCFEVQGLRFSLGTCFDNHVPDLVGRIADDGCDVHLASALYGTGGGVAERASIYPGIAARADVYVVLANHVGPAGPVIGCGRAAVWNPGGTLLAQADEQTPMIVIAEIA</sequence>
<feature type="domain" description="CN hydrolase" evidence="1">
    <location>
        <begin position="1"/>
        <end position="111"/>
    </location>
</feature>
<dbReference type="GeneID" id="88360615"/>
<dbReference type="Pfam" id="PF00795">
    <property type="entry name" value="CN_hydrolase"/>
    <property type="match status" value="1"/>
</dbReference>
<evidence type="ECO:0000313" key="3">
    <source>
        <dbReference type="Proteomes" id="UP000221961"/>
    </source>
</evidence>
<dbReference type="Proteomes" id="UP000221961">
    <property type="component" value="Chromosome"/>
</dbReference>
<dbReference type="Gene3D" id="3.60.110.10">
    <property type="entry name" value="Carbon-nitrogen hydrolase"/>
    <property type="match status" value="1"/>
</dbReference>
<dbReference type="PROSITE" id="PS50263">
    <property type="entry name" value="CN_HYDROLASE"/>
    <property type="match status" value="1"/>
</dbReference>
<organism evidence="2 3">
    <name type="scientific">Nocardia terpenica</name>
    <dbReference type="NCBI Taxonomy" id="455432"/>
    <lineage>
        <taxon>Bacteria</taxon>
        <taxon>Bacillati</taxon>
        <taxon>Actinomycetota</taxon>
        <taxon>Actinomycetes</taxon>
        <taxon>Mycobacteriales</taxon>
        <taxon>Nocardiaceae</taxon>
        <taxon>Nocardia</taxon>
    </lineage>
</organism>
<dbReference type="AlphaFoldDB" id="A0A291RN03"/>
<proteinExistence type="predicted"/>